<feature type="signal peptide" evidence="6">
    <location>
        <begin position="1"/>
        <end position="19"/>
    </location>
</feature>
<evidence type="ECO:0000256" key="2">
    <source>
        <dbReference type="ARBA" id="ARBA00006275"/>
    </source>
</evidence>
<keyword evidence="3 6" id="KW-0732">Signal</keyword>
<dbReference type="Gene3D" id="1.25.40.390">
    <property type="match status" value="1"/>
</dbReference>
<evidence type="ECO:0008006" key="11">
    <source>
        <dbReference type="Google" id="ProtNLM"/>
    </source>
</evidence>
<dbReference type="InterPro" id="IPR012944">
    <property type="entry name" value="SusD_RagB_dom"/>
</dbReference>
<evidence type="ECO:0000256" key="5">
    <source>
        <dbReference type="ARBA" id="ARBA00023237"/>
    </source>
</evidence>
<comment type="subcellular location">
    <subcellularLocation>
        <location evidence="1">Cell outer membrane</location>
    </subcellularLocation>
</comment>
<evidence type="ECO:0000313" key="9">
    <source>
        <dbReference type="EMBL" id="AOM76410.1"/>
    </source>
</evidence>
<dbReference type="OrthoDB" id="1094477at2"/>
<feature type="domain" description="RagB/SusD" evidence="7">
    <location>
        <begin position="336"/>
        <end position="473"/>
    </location>
</feature>
<dbReference type="Pfam" id="PF14322">
    <property type="entry name" value="SusD-like_3"/>
    <property type="match status" value="1"/>
</dbReference>
<proteinExistence type="inferred from homology"/>
<evidence type="ECO:0000256" key="3">
    <source>
        <dbReference type="ARBA" id="ARBA00022729"/>
    </source>
</evidence>
<keyword evidence="4" id="KW-0472">Membrane</keyword>
<evidence type="ECO:0000256" key="6">
    <source>
        <dbReference type="SAM" id="SignalP"/>
    </source>
</evidence>
<comment type="similarity">
    <text evidence="2">Belongs to the SusD family.</text>
</comment>
<name>A0A1D7QCI5_9SPHI</name>
<gene>
    <name evidence="9" type="ORF">BFS30_04120</name>
</gene>
<evidence type="ECO:0000259" key="7">
    <source>
        <dbReference type="Pfam" id="PF07980"/>
    </source>
</evidence>
<dbReference type="AlphaFoldDB" id="A0A1D7QCI5"/>
<reference evidence="9 10" key="1">
    <citation type="submission" date="2016-08" db="EMBL/GenBank/DDBJ databases">
        <authorList>
            <person name="Seilhamer J.J."/>
        </authorList>
    </citation>
    <scope>NUCLEOTIDE SEQUENCE [LARGE SCALE GENOMIC DNA]</scope>
    <source>
        <strain evidence="9 10">DX4</strain>
    </source>
</reference>
<keyword evidence="5" id="KW-0998">Cell outer membrane</keyword>
<dbReference type="InterPro" id="IPR033985">
    <property type="entry name" value="SusD-like_N"/>
</dbReference>
<dbReference type="GO" id="GO:0009279">
    <property type="term" value="C:cell outer membrane"/>
    <property type="evidence" value="ECO:0007669"/>
    <property type="project" value="UniProtKB-SubCell"/>
</dbReference>
<evidence type="ECO:0000256" key="1">
    <source>
        <dbReference type="ARBA" id="ARBA00004442"/>
    </source>
</evidence>
<dbReference type="RefSeq" id="WP_069378106.1">
    <property type="nucleotide sequence ID" value="NZ_CP017141.1"/>
</dbReference>
<dbReference type="Pfam" id="PF07980">
    <property type="entry name" value="SusD_RagB"/>
    <property type="match status" value="1"/>
</dbReference>
<organism evidence="9 10">
    <name type="scientific">Pedobacter steynii</name>
    <dbReference type="NCBI Taxonomy" id="430522"/>
    <lineage>
        <taxon>Bacteria</taxon>
        <taxon>Pseudomonadati</taxon>
        <taxon>Bacteroidota</taxon>
        <taxon>Sphingobacteriia</taxon>
        <taxon>Sphingobacteriales</taxon>
        <taxon>Sphingobacteriaceae</taxon>
        <taxon>Pedobacter</taxon>
    </lineage>
</organism>
<dbReference type="InterPro" id="IPR011990">
    <property type="entry name" value="TPR-like_helical_dom_sf"/>
</dbReference>
<evidence type="ECO:0000256" key="4">
    <source>
        <dbReference type="ARBA" id="ARBA00023136"/>
    </source>
</evidence>
<feature type="chain" id="PRO_5009098368" description="SusD family protein" evidence="6">
    <location>
        <begin position="20"/>
        <end position="481"/>
    </location>
</feature>
<feature type="domain" description="SusD-like N-terminal" evidence="8">
    <location>
        <begin position="22"/>
        <end position="231"/>
    </location>
</feature>
<protein>
    <recommendedName>
        <fullName evidence="11">SusD family protein</fullName>
    </recommendedName>
</protein>
<sequence length="481" mass="55057">MKKYIPVLCLLFFCTISLSCKKFLEEQSQTEIIPKTVESLNELLLGEGYQGVYGGVSSIQCFYDDDKEHRKFVFGKKASYYPYTWQPDQEQMLFGSFWENAPWAGYYKFIQICNVAFDYSGKVKGTQAEKDNLEGQAHLLRAFYYFKLVNLYAKPYTDRLSSPETDLGVPLMLTSGVSLEGKPRNTVKEVYQQILSDVEKGIALLEKHKKDNGVYRISYLAGYLLSSRINLYMGNWEKAIEAATVVINNKPSLIDLNTWGTPDQNNKPIINGESPETLWAFGKQDDVTFDGNHAINDRGNYLLSESLLSIYEDGDLRKSIYIKGGKSIKRRSYNLGSGKTAQALRVSEAFLNRAEAYAQLNKSGSIANAQLALKDLNTLRKKRFATEKYADLSSTDADDLLKKCYDEKRREFFEEEEHRWFDLRRHGMPSFSHHFYESEGLKLKFTLQDHDPAYLMQLPKEALILNKSLVDNPRPAIRVGQ</sequence>
<evidence type="ECO:0000259" key="8">
    <source>
        <dbReference type="Pfam" id="PF14322"/>
    </source>
</evidence>
<dbReference type="EMBL" id="CP017141">
    <property type="protein sequence ID" value="AOM76410.1"/>
    <property type="molecule type" value="Genomic_DNA"/>
</dbReference>
<accession>A0A1D7QCI5</accession>
<dbReference type="PROSITE" id="PS51257">
    <property type="entry name" value="PROKAR_LIPOPROTEIN"/>
    <property type="match status" value="1"/>
</dbReference>
<keyword evidence="10" id="KW-1185">Reference proteome</keyword>
<dbReference type="Proteomes" id="UP000094313">
    <property type="component" value="Chromosome"/>
</dbReference>
<evidence type="ECO:0000313" key="10">
    <source>
        <dbReference type="Proteomes" id="UP000094313"/>
    </source>
</evidence>
<dbReference type="KEGG" id="psty:BFS30_04120"/>
<dbReference type="SUPFAM" id="SSF48452">
    <property type="entry name" value="TPR-like"/>
    <property type="match status" value="1"/>
</dbReference>